<evidence type="ECO:0000313" key="1">
    <source>
        <dbReference type="EMBL" id="KIM64814.1"/>
    </source>
</evidence>
<gene>
    <name evidence="1" type="ORF">SCLCIDRAFT_596096</name>
</gene>
<reference evidence="1 2" key="1">
    <citation type="submission" date="2014-04" db="EMBL/GenBank/DDBJ databases">
        <authorList>
            <consortium name="DOE Joint Genome Institute"/>
            <person name="Kuo A."/>
            <person name="Kohler A."/>
            <person name="Nagy L.G."/>
            <person name="Floudas D."/>
            <person name="Copeland A."/>
            <person name="Barry K.W."/>
            <person name="Cichocki N."/>
            <person name="Veneault-Fourrey C."/>
            <person name="LaButti K."/>
            <person name="Lindquist E.A."/>
            <person name="Lipzen A."/>
            <person name="Lundell T."/>
            <person name="Morin E."/>
            <person name="Murat C."/>
            <person name="Sun H."/>
            <person name="Tunlid A."/>
            <person name="Henrissat B."/>
            <person name="Grigoriev I.V."/>
            <person name="Hibbett D.S."/>
            <person name="Martin F."/>
            <person name="Nordberg H.P."/>
            <person name="Cantor M.N."/>
            <person name="Hua S.X."/>
        </authorList>
    </citation>
    <scope>NUCLEOTIDE SEQUENCE [LARGE SCALE GENOMIC DNA]</scope>
    <source>
        <strain evidence="1 2">Foug A</strain>
    </source>
</reference>
<dbReference type="AlphaFoldDB" id="A0A0C3E8V0"/>
<protein>
    <submittedName>
        <fullName evidence="1">Uncharacterized protein</fullName>
    </submittedName>
</protein>
<dbReference type="Proteomes" id="UP000053989">
    <property type="component" value="Unassembled WGS sequence"/>
</dbReference>
<reference evidence="2" key="2">
    <citation type="submission" date="2015-01" db="EMBL/GenBank/DDBJ databases">
        <title>Evolutionary Origins and Diversification of the Mycorrhizal Mutualists.</title>
        <authorList>
            <consortium name="DOE Joint Genome Institute"/>
            <consortium name="Mycorrhizal Genomics Consortium"/>
            <person name="Kohler A."/>
            <person name="Kuo A."/>
            <person name="Nagy L.G."/>
            <person name="Floudas D."/>
            <person name="Copeland A."/>
            <person name="Barry K.W."/>
            <person name="Cichocki N."/>
            <person name="Veneault-Fourrey C."/>
            <person name="LaButti K."/>
            <person name="Lindquist E.A."/>
            <person name="Lipzen A."/>
            <person name="Lundell T."/>
            <person name="Morin E."/>
            <person name="Murat C."/>
            <person name="Riley R."/>
            <person name="Ohm R."/>
            <person name="Sun H."/>
            <person name="Tunlid A."/>
            <person name="Henrissat B."/>
            <person name="Grigoriev I.V."/>
            <person name="Hibbett D.S."/>
            <person name="Martin F."/>
        </authorList>
    </citation>
    <scope>NUCLEOTIDE SEQUENCE [LARGE SCALE GENOMIC DNA]</scope>
    <source>
        <strain evidence="2">Foug A</strain>
    </source>
</reference>
<organism evidence="1 2">
    <name type="scientific">Scleroderma citrinum Foug A</name>
    <dbReference type="NCBI Taxonomy" id="1036808"/>
    <lineage>
        <taxon>Eukaryota</taxon>
        <taxon>Fungi</taxon>
        <taxon>Dikarya</taxon>
        <taxon>Basidiomycota</taxon>
        <taxon>Agaricomycotina</taxon>
        <taxon>Agaricomycetes</taxon>
        <taxon>Agaricomycetidae</taxon>
        <taxon>Boletales</taxon>
        <taxon>Sclerodermatineae</taxon>
        <taxon>Sclerodermataceae</taxon>
        <taxon>Scleroderma</taxon>
    </lineage>
</organism>
<dbReference type="HOGENOM" id="CLU_1939383_0_0_1"/>
<sequence length="130" mass="14337">MMSGKSSSGKMWTARPHIETREDVRCTFSVVVVSNQGERHLIEATIDVHAGALDQPQRSLVLKLATLGCCLLRADLRPVDSDLLLELRRSYLTLRTLTCCMSHSGSYLQSQHILTFCQPISSCSGTSSQP</sequence>
<keyword evidence="2" id="KW-1185">Reference proteome</keyword>
<dbReference type="EMBL" id="KN822026">
    <property type="protein sequence ID" value="KIM64814.1"/>
    <property type="molecule type" value="Genomic_DNA"/>
</dbReference>
<name>A0A0C3E8V0_9AGAM</name>
<evidence type="ECO:0000313" key="2">
    <source>
        <dbReference type="Proteomes" id="UP000053989"/>
    </source>
</evidence>
<proteinExistence type="predicted"/>
<dbReference type="InParanoid" id="A0A0C3E8V0"/>
<accession>A0A0C3E8V0</accession>